<dbReference type="EMBL" id="JASCZI010090803">
    <property type="protein sequence ID" value="MED6146691.1"/>
    <property type="molecule type" value="Genomic_DNA"/>
</dbReference>
<name>A0ABU6TD94_9FABA</name>
<evidence type="ECO:0000313" key="2">
    <source>
        <dbReference type="EMBL" id="MED6146691.1"/>
    </source>
</evidence>
<sequence length="379" mass="41618">MVGESLVEEEATRATSGHTNLNSKNVEDPLINVIINGRLEFVREVIIEREFDSKTGGESVFECLNEKVLPDACYVKGVRSTLMELDPLIIEARISSHMACREKEKMRGEAHNFIYPPLESNTAINKIGPYNPSDARISNSGSSSSCPFPPGYGPCTGQTHCHRQLVRENSCTHWVDSDSDRVGEKAEIQVVVCATPAGKETGKAWCVLPETNDRETTGKSASKVADGVSSLVLGGEPVVVETREEDERSDETLYRINVQAFNEKLLVDIDNAIFQHTESHHCLNGDELEVPPNSEARSVRVGMEEASVGASEENKVDGASFNQLPNQSQHVNEVLTDEDNSLEAAEAKGVWDKGGIFFDSSDEEEVVARLTVRKVEGRK</sequence>
<comment type="caution">
    <text evidence="2">The sequence shown here is derived from an EMBL/GenBank/DDBJ whole genome shotgun (WGS) entry which is preliminary data.</text>
</comment>
<dbReference type="Proteomes" id="UP001341840">
    <property type="component" value="Unassembled WGS sequence"/>
</dbReference>
<accession>A0ABU6TD94</accession>
<feature type="compositionally biased region" description="Polar residues" evidence="1">
    <location>
        <begin position="13"/>
        <end position="22"/>
    </location>
</feature>
<organism evidence="2 3">
    <name type="scientific">Stylosanthes scabra</name>
    <dbReference type="NCBI Taxonomy" id="79078"/>
    <lineage>
        <taxon>Eukaryota</taxon>
        <taxon>Viridiplantae</taxon>
        <taxon>Streptophyta</taxon>
        <taxon>Embryophyta</taxon>
        <taxon>Tracheophyta</taxon>
        <taxon>Spermatophyta</taxon>
        <taxon>Magnoliopsida</taxon>
        <taxon>eudicotyledons</taxon>
        <taxon>Gunneridae</taxon>
        <taxon>Pentapetalae</taxon>
        <taxon>rosids</taxon>
        <taxon>fabids</taxon>
        <taxon>Fabales</taxon>
        <taxon>Fabaceae</taxon>
        <taxon>Papilionoideae</taxon>
        <taxon>50 kb inversion clade</taxon>
        <taxon>dalbergioids sensu lato</taxon>
        <taxon>Dalbergieae</taxon>
        <taxon>Pterocarpus clade</taxon>
        <taxon>Stylosanthes</taxon>
    </lineage>
</organism>
<keyword evidence="3" id="KW-1185">Reference proteome</keyword>
<gene>
    <name evidence="2" type="ORF">PIB30_036846</name>
</gene>
<proteinExistence type="predicted"/>
<protein>
    <submittedName>
        <fullName evidence="2">Uncharacterized protein</fullName>
    </submittedName>
</protein>
<feature type="region of interest" description="Disordered" evidence="1">
    <location>
        <begin position="1"/>
        <end position="22"/>
    </location>
</feature>
<evidence type="ECO:0000256" key="1">
    <source>
        <dbReference type="SAM" id="MobiDB-lite"/>
    </source>
</evidence>
<evidence type="ECO:0000313" key="3">
    <source>
        <dbReference type="Proteomes" id="UP001341840"/>
    </source>
</evidence>
<reference evidence="2 3" key="1">
    <citation type="journal article" date="2023" name="Plants (Basel)">
        <title>Bridging the Gap: Combining Genomics and Transcriptomics Approaches to Understand Stylosanthes scabra, an Orphan Legume from the Brazilian Caatinga.</title>
        <authorList>
            <person name="Ferreira-Neto J.R.C."/>
            <person name="da Silva M.D."/>
            <person name="Binneck E."/>
            <person name="de Melo N.F."/>
            <person name="da Silva R.H."/>
            <person name="de Melo A.L.T.M."/>
            <person name="Pandolfi V."/>
            <person name="Bustamante F.O."/>
            <person name="Brasileiro-Vidal A.C."/>
            <person name="Benko-Iseppon A.M."/>
        </authorList>
    </citation>
    <scope>NUCLEOTIDE SEQUENCE [LARGE SCALE GENOMIC DNA]</scope>
    <source>
        <tissue evidence="2">Leaves</tissue>
    </source>
</reference>